<organism evidence="2 3">
    <name type="scientific">Daldinia eschscholtzii</name>
    <dbReference type="NCBI Taxonomy" id="292717"/>
    <lineage>
        <taxon>Eukaryota</taxon>
        <taxon>Fungi</taxon>
        <taxon>Dikarya</taxon>
        <taxon>Ascomycota</taxon>
        <taxon>Pezizomycotina</taxon>
        <taxon>Sordariomycetes</taxon>
        <taxon>Xylariomycetidae</taxon>
        <taxon>Xylariales</taxon>
        <taxon>Hypoxylaceae</taxon>
        <taxon>Daldinia</taxon>
    </lineage>
</organism>
<protein>
    <submittedName>
        <fullName evidence="2">Uncharacterized protein</fullName>
    </submittedName>
</protein>
<feature type="region of interest" description="Disordered" evidence="1">
    <location>
        <begin position="190"/>
        <end position="209"/>
    </location>
</feature>
<dbReference type="AlphaFoldDB" id="A0AAX6MGQ3"/>
<dbReference type="EMBL" id="JBANMG010000006">
    <property type="protein sequence ID" value="KAK6951785.1"/>
    <property type="molecule type" value="Genomic_DNA"/>
</dbReference>
<comment type="caution">
    <text evidence="2">The sequence shown here is derived from an EMBL/GenBank/DDBJ whole genome shotgun (WGS) entry which is preliminary data.</text>
</comment>
<sequence length="425" mass="48211">MTPKNYTNTYQSVEDYSVGKTIRSSSIYTDTGQRSFKLSEVESFGELDMTFNTEHPLLQFQFNSMDVPGFQPPTPALRLDMQQFGSSETASAFAPLLSLCTSEDEGVRTTASDSIDAQIKDLAQLNLRVLQSSREVEQDLATMQLSVSSPSFNGLFEATELFIGLCRRVSEFQLGQSPLNYMPTNDYDYTSQGELDGSSPIDSRSNKSPIDGRLCPDGSVLLMMLAFHHRLTSIFETICSSIYYQLLPTNNTWANPKNHDLISQDDSERYQHSWINQSMSSLPTGFNTNNSYNWSLTSTAQIIMLVRLIRHLANRMNGVLRPFIEYPIELNTMPSQMSSTASNNEYTSWPTLSEAPHSADLIEEDRSTTYLDMVNVNEKSRMFENPERNRSLNNSIELGRKMRDLGWLYSYIDRIESLVEQSDRV</sequence>
<proteinExistence type="predicted"/>
<accession>A0AAX6MGQ3</accession>
<evidence type="ECO:0000313" key="3">
    <source>
        <dbReference type="Proteomes" id="UP001369815"/>
    </source>
</evidence>
<evidence type="ECO:0000313" key="2">
    <source>
        <dbReference type="EMBL" id="KAK6951785.1"/>
    </source>
</evidence>
<evidence type="ECO:0000256" key="1">
    <source>
        <dbReference type="SAM" id="MobiDB-lite"/>
    </source>
</evidence>
<reference evidence="2 3" key="1">
    <citation type="journal article" date="2024" name="Front Chem Biol">
        <title>Unveiling the potential of Daldinia eschscholtzii MFLUCC 19-0629 through bioactivity and bioinformatics studies for enhanced sustainable agriculture production.</title>
        <authorList>
            <person name="Brooks S."/>
            <person name="Weaver J.A."/>
            <person name="Klomchit A."/>
            <person name="Alharthi S.A."/>
            <person name="Onlamun T."/>
            <person name="Nurani R."/>
            <person name="Vong T.K."/>
            <person name="Alberti F."/>
            <person name="Greco C."/>
        </authorList>
    </citation>
    <scope>NUCLEOTIDE SEQUENCE [LARGE SCALE GENOMIC DNA]</scope>
    <source>
        <strain evidence="2">MFLUCC 19-0629</strain>
    </source>
</reference>
<gene>
    <name evidence="2" type="ORF">Daesc_006310</name>
</gene>
<keyword evidence="3" id="KW-1185">Reference proteome</keyword>
<name>A0AAX6MGQ3_9PEZI</name>
<dbReference type="Proteomes" id="UP001369815">
    <property type="component" value="Unassembled WGS sequence"/>
</dbReference>